<dbReference type="EMBL" id="JBHUOX010000029">
    <property type="protein sequence ID" value="MFD3003441.1"/>
    <property type="molecule type" value="Genomic_DNA"/>
</dbReference>
<dbReference type="RefSeq" id="WP_377490839.1">
    <property type="nucleotide sequence ID" value="NZ_JBHUOX010000029.1"/>
</dbReference>
<comment type="caution">
    <text evidence="2">The sequence shown here is derived from an EMBL/GenBank/DDBJ whole genome shotgun (WGS) entry which is preliminary data.</text>
</comment>
<dbReference type="Proteomes" id="UP001597641">
    <property type="component" value="Unassembled WGS sequence"/>
</dbReference>
<gene>
    <name evidence="2" type="ORF">ACFS7Z_23990</name>
</gene>
<keyword evidence="1" id="KW-0812">Transmembrane</keyword>
<sequence length="657" mass="74254">MRLFSLTEFFSLWPRSKEQDFRQRLRMAGRRFTRNTVVTAAVALVLVLTFGGMIVYNMYLLDTSDAYSSGEEEWRVEYELRYGKYMGIPQPRVTATSLQVEIYLEQRVVEISGAYQLVNKSELMIDSVHVATALGGETRSVRLNLPLKSEFVDEKLGHRTYVLEKPLSPGDSLGMEFRVRYNPLGFSSTGKDPSVAQNGTNFGDWLLPVMGYQSGREFLDAKQRQLHGLRPRPEVPPLDDSFALMDVAGQGWVKFEAVVGTDEGQMAIAPGTLRKTWTQNGRRYFQYGSGEPIRGKFGFFSAAYAVRKGRWNDTEIQVFHHPGHTLNVDRIIRGTQASLGYLTRQFGAYKHRQIRFVEVPGNSPTLFAFPTNIYFQEGFALLKAEEDPRGIDLPFAIVAQEVAHQWWGHQLAPAEVGGAALLTETLAWHSALEVVEASLGPKHFEGLMSMLRREYLAPRTRASEPLLRSITKLQVYRKGPLAMYALREYIGKEQVNNALRRLLEKHGPGIAPLSTPLDLYRELKAATPESLDYLVHDLFAANTFWDFGTESATARKTNAGNWEVTLDVWARKMVIDAEGVEKDVPLNDWVQIGLFAPANELSGSDEPVYMKKHRIRSGRQKIKVTVPAKPAHAGIDPRFLLFDWEMNNNVTDVKIED</sequence>
<dbReference type="InterPro" id="IPR027268">
    <property type="entry name" value="Peptidase_M4/M1_CTD_sf"/>
</dbReference>
<evidence type="ECO:0000313" key="3">
    <source>
        <dbReference type="Proteomes" id="UP001597641"/>
    </source>
</evidence>
<accession>A0ABW6C1V5</accession>
<evidence type="ECO:0000256" key="1">
    <source>
        <dbReference type="SAM" id="Phobius"/>
    </source>
</evidence>
<reference evidence="3" key="1">
    <citation type="journal article" date="2019" name="Int. J. Syst. Evol. Microbiol.">
        <title>The Global Catalogue of Microorganisms (GCM) 10K type strain sequencing project: providing services to taxonomists for standard genome sequencing and annotation.</title>
        <authorList>
            <consortium name="The Broad Institute Genomics Platform"/>
            <consortium name="The Broad Institute Genome Sequencing Center for Infectious Disease"/>
            <person name="Wu L."/>
            <person name="Ma J."/>
        </authorList>
    </citation>
    <scope>NUCLEOTIDE SEQUENCE [LARGE SCALE GENOMIC DNA]</scope>
    <source>
        <strain evidence="3">KCTC 23984</strain>
    </source>
</reference>
<evidence type="ECO:0008006" key="4">
    <source>
        <dbReference type="Google" id="ProtNLM"/>
    </source>
</evidence>
<proteinExistence type="predicted"/>
<evidence type="ECO:0000313" key="2">
    <source>
        <dbReference type="EMBL" id="MFD3003441.1"/>
    </source>
</evidence>
<feature type="transmembrane region" description="Helical" evidence="1">
    <location>
        <begin position="36"/>
        <end position="59"/>
    </location>
</feature>
<protein>
    <recommendedName>
        <fullName evidence="4">Peptidase M1 membrane alanine aminopeptidase domain-containing protein</fullName>
    </recommendedName>
</protein>
<keyword evidence="1" id="KW-0472">Membrane</keyword>
<keyword evidence="1" id="KW-1133">Transmembrane helix</keyword>
<organism evidence="2 3">
    <name type="scientific">Pontibacter toksunensis</name>
    <dbReference type="NCBI Taxonomy" id="1332631"/>
    <lineage>
        <taxon>Bacteria</taxon>
        <taxon>Pseudomonadati</taxon>
        <taxon>Bacteroidota</taxon>
        <taxon>Cytophagia</taxon>
        <taxon>Cytophagales</taxon>
        <taxon>Hymenobacteraceae</taxon>
        <taxon>Pontibacter</taxon>
    </lineage>
</organism>
<keyword evidence="3" id="KW-1185">Reference proteome</keyword>
<dbReference type="SUPFAM" id="SSF55486">
    <property type="entry name" value="Metalloproteases ('zincins'), catalytic domain"/>
    <property type="match status" value="1"/>
</dbReference>
<dbReference type="Gene3D" id="1.10.390.10">
    <property type="entry name" value="Neutral Protease Domain 2"/>
    <property type="match status" value="1"/>
</dbReference>
<name>A0ABW6C1V5_9BACT</name>